<comment type="caution">
    <text evidence="1">The sequence shown here is derived from an EMBL/GenBank/DDBJ whole genome shotgun (WGS) entry which is preliminary data.</text>
</comment>
<proteinExistence type="predicted"/>
<evidence type="ECO:0000313" key="1">
    <source>
        <dbReference type="EMBL" id="MDD0985375.1"/>
    </source>
</evidence>
<accession>A0ABT5NCB2</accession>
<dbReference type="Proteomes" id="UP001148189">
    <property type="component" value="Unassembled WGS sequence"/>
</dbReference>
<dbReference type="EMBL" id="JAMDHD010000015">
    <property type="protein sequence ID" value="MDD0985375.1"/>
    <property type="molecule type" value="Genomic_DNA"/>
</dbReference>
<keyword evidence="2" id="KW-1185">Reference proteome</keyword>
<dbReference type="RefSeq" id="WP_273866249.1">
    <property type="nucleotide sequence ID" value="NZ_JAMDHD010000015.1"/>
</dbReference>
<evidence type="ECO:0000313" key="2">
    <source>
        <dbReference type="Proteomes" id="UP001148189"/>
    </source>
</evidence>
<gene>
    <name evidence="1" type="ORF">M5G21_10415</name>
</gene>
<organism evidence="1 2">
    <name type="scientific">Pseudomonas shahriarae</name>
    <dbReference type="NCBI Taxonomy" id="2745512"/>
    <lineage>
        <taxon>Bacteria</taxon>
        <taxon>Pseudomonadati</taxon>
        <taxon>Pseudomonadota</taxon>
        <taxon>Gammaproteobacteria</taxon>
        <taxon>Pseudomonadales</taxon>
        <taxon>Pseudomonadaceae</taxon>
        <taxon>Pseudomonas</taxon>
    </lineage>
</organism>
<protein>
    <submittedName>
        <fullName evidence="1">Uncharacterized protein</fullName>
    </submittedName>
</protein>
<sequence>MKAQTQPDSVSQVAAEAEFQLEVARGYSEWIEAVAMSIEAALTNEAGIKPDILSLANLIRHLSNESAESADHARRLFKSVAEQPIVKRG</sequence>
<reference evidence="1" key="1">
    <citation type="submission" date="2022-05" db="EMBL/GenBank/DDBJ databases">
        <title>Novel Pseudomonas spp. Isolated from a Rainbow Trout Aquaculture Facility.</title>
        <authorList>
            <person name="Testerman T."/>
            <person name="Graf J."/>
        </authorList>
    </citation>
    <scope>NUCLEOTIDE SEQUENCE</scope>
    <source>
        <strain evidence="1">ID1050</strain>
    </source>
</reference>
<name>A0ABT5NCB2_9PSED</name>